<dbReference type="Proteomes" id="UP000280344">
    <property type="component" value="Chromosome"/>
</dbReference>
<evidence type="ECO:0000256" key="4">
    <source>
        <dbReference type="ARBA" id="ARBA00022989"/>
    </source>
</evidence>
<dbReference type="RefSeq" id="WP_126703068.1">
    <property type="nucleotide sequence ID" value="NZ_CP034593.1"/>
</dbReference>
<dbReference type="InterPro" id="IPR007816">
    <property type="entry name" value="ResB-like_domain"/>
</dbReference>
<proteinExistence type="predicted"/>
<feature type="transmembrane region" description="Helical" evidence="7">
    <location>
        <begin position="409"/>
        <end position="427"/>
    </location>
</feature>
<keyword evidence="5 7" id="KW-0472">Membrane</keyword>
<feature type="compositionally biased region" description="Polar residues" evidence="6">
    <location>
        <begin position="1"/>
        <end position="11"/>
    </location>
</feature>
<feature type="transmembrane region" description="Helical" evidence="7">
    <location>
        <begin position="197"/>
        <end position="218"/>
    </location>
</feature>
<evidence type="ECO:0000256" key="1">
    <source>
        <dbReference type="ARBA" id="ARBA00004141"/>
    </source>
</evidence>
<dbReference type="Pfam" id="PF05140">
    <property type="entry name" value="ResB"/>
    <property type="match status" value="1"/>
</dbReference>
<keyword evidence="4 7" id="KW-1133">Transmembrane helix</keyword>
<dbReference type="InterPro" id="IPR023494">
    <property type="entry name" value="Cyt_c_bgen_Ccs1/CcsB/ResB"/>
</dbReference>
<gene>
    <name evidence="9" type="ORF">EJ997_01810</name>
</gene>
<feature type="region of interest" description="Disordered" evidence="6">
    <location>
        <begin position="1"/>
        <end position="20"/>
    </location>
</feature>
<feature type="transmembrane region" description="Helical" evidence="7">
    <location>
        <begin position="38"/>
        <end position="58"/>
    </location>
</feature>
<name>A0A3S9PV91_9ACTO</name>
<dbReference type="AlphaFoldDB" id="A0A3S9PV91"/>
<keyword evidence="3" id="KW-0201">Cytochrome c-type biogenesis</keyword>
<dbReference type="GO" id="GO:0016020">
    <property type="term" value="C:membrane"/>
    <property type="evidence" value="ECO:0007669"/>
    <property type="project" value="UniProtKB-SubCell"/>
</dbReference>
<reference evidence="9 10" key="1">
    <citation type="submission" date="2018-12" db="EMBL/GenBank/DDBJ databases">
        <title>Complete genome sequence of Flaviflexus sp. H23T48.</title>
        <authorList>
            <person name="Bae J.-W."/>
            <person name="Lee J.-Y."/>
        </authorList>
    </citation>
    <scope>NUCLEOTIDE SEQUENCE [LARGE SCALE GENOMIC DNA]</scope>
    <source>
        <strain evidence="9 10">H23T48</strain>
    </source>
</reference>
<evidence type="ECO:0000256" key="6">
    <source>
        <dbReference type="SAM" id="MobiDB-lite"/>
    </source>
</evidence>
<dbReference type="PANTHER" id="PTHR31566">
    <property type="entry name" value="CYTOCHROME C BIOGENESIS PROTEIN CCS1, CHLOROPLASTIC"/>
    <property type="match status" value="1"/>
</dbReference>
<dbReference type="GO" id="GO:0017004">
    <property type="term" value="P:cytochrome complex assembly"/>
    <property type="evidence" value="ECO:0007669"/>
    <property type="project" value="UniProtKB-KW"/>
</dbReference>
<feature type="domain" description="ResB-like" evidence="8">
    <location>
        <begin position="39"/>
        <end position="446"/>
    </location>
</feature>
<evidence type="ECO:0000256" key="5">
    <source>
        <dbReference type="ARBA" id="ARBA00023136"/>
    </source>
</evidence>
<evidence type="ECO:0000256" key="2">
    <source>
        <dbReference type="ARBA" id="ARBA00022692"/>
    </source>
</evidence>
<evidence type="ECO:0000256" key="3">
    <source>
        <dbReference type="ARBA" id="ARBA00022748"/>
    </source>
</evidence>
<accession>A0A3S9PV91</accession>
<dbReference type="EMBL" id="CP034593">
    <property type="protein sequence ID" value="AZQ76259.1"/>
    <property type="molecule type" value="Genomic_DNA"/>
</dbReference>
<evidence type="ECO:0000313" key="9">
    <source>
        <dbReference type="EMBL" id="AZQ76259.1"/>
    </source>
</evidence>
<dbReference type="OrthoDB" id="9770923at2"/>
<feature type="transmembrane region" description="Helical" evidence="7">
    <location>
        <begin position="102"/>
        <end position="124"/>
    </location>
</feature>
<dbReference type="KEGG" id="flh:EJ997_01810"/>
<protein>
    <submittedName>
        <fullName evidence="9">Cytochrome C biosynthesis protein</fullName>
    </submittedName>
</protein>
<organism evidence="9 10">
    <name type="scientific">Flaviflexus ciconiae</name>
    <dbReference type="NCBI Taxonomy" id="2496867"/>
    <lineage>
        <taxon>Bacteria</taxon>
        <taxon>Bacillati</taxon>
        <taxon>Actinomycetota</taxon>
        <taxon>Actinomycetes</taxon>
        <taxon>Actinomycetales</taxon>
        <taxon>Actinomycetaceae</taxon>
        <taxon>Flaviflexus</taxon>
    </lineage>
</organism>
<evidence type="ECO:0000313" key="10">
    <source>
        <dbReference type="Proteomes" id="UP000280344"/>
    </source>
</evidence>
<evidence type="ECO:0000259" key="8">
    <source>
        <dbReference type="Pfam" id="PF05140"/>
    </source>
</evidence>
<comment type="subcellular location">
    <subcellularLocation>
        <location evidence="1">Membrane</location>
        <topology evidence="1">Multi-pass membrane protein</topology>
    </subcellularLocation>
</comment>
<keyword evidence="10" id="KW-1185">Reference proteome</keyword>
<keyword evidence="2 7" id="KW-0812">Transmembrane</keyword>
<dbReference type="PANTHER" id="PTHR31566:SF0">
    <property type="entry name" value="CYTOCHROME C BIOGENESIS PROTEIN CCS1, CHLOROPLASTIC"/>
    <property type="match status" value="1"/>
</dbReference>
<sequence>MAETVRQQSSAPELPPEEDDVSPLTLVKRIYAFFYNKTVGLILIILMAVLALFGTMIMQAPTGTFDDPIQAESFLESVRPKYGMWTDVLAFLGFFRMYTSPIFLTVSALLAGSIIGCTVHRLPLLWRAAMHPRTHVSQGFHRHAQNRRLVTSEEEPDAFLQRSKDVFKKNRWRILADDRDPRAYYTDKNRFGPFGTALAHAAFVLIMAAFVVSSLFSFEQFMVIPVGGSVELEDSSVEVRADSFVDSYNEDGRPIDYVSELTIVDNGTDMVSQEVRVNMPLAYGGVKFHQTSYGIASNVHVTELDGNVVFDGAVPMQWTSTDGTNSVGSIDEREDLDILIVTPASGRTDSVIPIGSAMVEIYPSGSNEPLAVTQLPQGEAVTVGDFVFTFEGEAQYTGITARHDPGSPLLWIASILLVVGMFMTFGFPHRRIWVRVDDDSNLSLASVDKHDAIYANQFNRLIGEIEQNPERTTDA</sequence>
<evidence type="ECO:0000256" key="7">
    <source>
        <dbReference type="SAM" id="Phobius"/>
    </source>
</evidence>